<dbReference type="GO" id="GO:0003899">
    <property type="term" value="F:DNA-directed RNA polymerase activity"/>
    <property type="evidence" value="ECO:0007669"/>
    <property type="project" value="InterPro"/>
</dbReference>
<accession>A0AAD4SVJ9</accession>
<keyword evidence="3" id="KW-1185">Reference proteome</keyword>
<sequence length="137" mass="15928">MASDGEVTKLFGIRHAVMQMLNDRGYLVGDFEINETRAEFLAKFGDKFRREDLDIKKSKRNDNDDQIYVFFTDEARVGVRALKTYINRMKNDDVNSAILVTQQSLTPFAKTCISEFSSMYHLEVFQDQLSSQRMSYD</sequence>
<comment type="caution">
    <text evidence="2">The sequence shown here is derived from an EMBL/GenBank/DDBJ whole genome shotgun (WGS) entry which is preliminary data.</text>
</comment>
<name>A0AAD4SVJ9_9MAGN</name>
<evidence type="ECO:0000313" key="3">
    <source>
        <dbReference type="Proteomes" id="UP001202328"/>
    </source>
</evidence>
<reference evidence="2" key="1">
    <citation type="submission" date="2022-04" db="EMBL/GenBank/DDBJ databases">
        <title>A functionally conserved STORR gene fusion in Papaver species that diverged 16.8 million years ago.</title>
        <authorList>
            <person name="Catania T."/>
        </authorList>
    </citation>
    <scope>NUCLEOTIDE SEQUENCE</scope>
    <source>
        <strain evidence="2">S-188037</strain>
    </source>
</reference>
<dbReference type="GO" id="GO:0005736">
    <property type="term" value="C:RNA polymerase I complex"/>
    <property type="evidence" value="ECO:0007669"/>
    <property type="project" value="TreeGrafter"/>
</dbReference>
<proteinExistence type="predicted"/>
<dbReference type="AlphaFoldDB" id="A0AAD4SVJ9"/>
<dbReference type="PANTHER" id="PTHR10535">
    <property type="entry name" value="DNA-DIRECTED RNA POLYMERASES I, II, AND III SUBUNIT RPABC1"/>
    <property type="match status" value="1"/>
</dbReference>
<dbReference type="GO" id="GO:0005666">
    <property type="term" value="C:RNA polymerase III complex"/>
    <property type="evidence" value="ECO:0007669"/>
    <property type="project" value="TreeGrafter"/>
</dbReference>
<dbReference type="Pfam" id="PF03871">
    <property type="entry name" value="RNA_pol_Rpb5_N"/>
    <property type="match status" value="1"/>
</dbReference>
<dbReference type="SUPFAM" id="SSF53036">
    <property type="entry name" value="Eukaryotic RPB5 N-terminal domain"/>
    <property type="match status" value="1"/>
</dbReference>
<dbReference type="GO" id="GO:0003677">
    <property type="term" value="F:DNA binding"/>
    <property type="evidence" value="ECO:0007669"/>
    <property type="project" value="InterPro"/>
</dbReference>
<evidence type="ECO:0000259" key="1">
    <source>
        <dbReference type="Pfam" id="PF03871"/>
    </source>
</evidence>
<dbReference type="Proteomes" id="UP001202328">
    <property type="component" value="Unassembled WGS sequence"/>
</dbReference>
<gene>
    <name evidence="2" type="ORF">MKW98_028048</name>
</gene>
<dbReference type="GO" id="GO:0005665">
    <property type="term" value="C:RNA polymerase II, core complex"/>
    <property type="evidence" value="ECO:0007669"/>
    <property type="project" value="TreeGrafter"/>
</dbReference>
<dbReference type="GO" id="GO:0006362">
    <property type="term" value="P:transcription elongation by RNA polymerase I"/>
    <property type="evidence" value="ECO:0007669"/>
    <property type="project" value="TreeGrafter"/>
</dbReference>
<dbReference type="FunFam" id="3.40.1340.10:FF:000001">
    <property type="entry name" value="DNA-directed RNA polymerases I, II, and III subunit RPABC1"/>
    <property type="match status" value="1"/>
</dbReference>
<dbReference type="InterPro" id="IPR014381">
    <property type="entry name" value="Arch_Rpo5/euc_Rpb5"/>
</dbReference>
<dbReference type="EMBL" id="JAJJMB010008071">
    <property type="protein sequence ID" value="KAI3925912.1"/>
    <property type="molecule type" value="Genomic_DNA"/>
</dbReference>
<protein>
    <recommendedName>
        <fullName evidence="1">RNA polymerase Rpb5 N-terminal domain-containing protein</fullName>
    </recommendedName>
</protein>
<evidence type="ECO:0000313" key="2">
    <source>
        <dbReference type="EMBL" id="KAI3925912.1"/>
    </source>
</evidence>
<dbReference type="PANTHER" id="PTHR10535:SF0">
    <property type="entry name" value="DNA-DIRECTED RNA POLYMERASES I, II, AND III SUBUNIT RPABC1"/>
    <property type="match status" value="1"/>
</dbReference>
<dbReference type="InterPro" id="IPR005571">
    <property type="entry name" value="RNA_pol_Rpb5_N"/>
</dbReference>
<dbReference type="GO" id="GO:0042797">
    <property type="term" value="P:tRNA transcription by RNA polymerase III"/>
    <property type="evidence" value="ECO:0007669"/>
    <property type="project" value="TreeGrafter"/>
</dbReference>
<organism evidence="2 3">
    <name type="scientific">Papaver atlanticum</name>
    <dbReference type="NCBI Taxonomy" id="357466"/>
    <lineage>
        <taxon>Eukaryota</taxon>
        <taxon>Viridiplantae</taxon>
        <taxon>Streptophyta</taxon>
        <taxon>Embryophyta</taxon>
        <taxon>Tracheophyta</taxon>
        <taxon>Spermatophyta</taxon>
        <taxon>Magnoliopsida</taxon>
        <taxon>Ranunculales</taxon>
        <taxon>Papaveraceae</taxon>
        <taxon>Papaveroideae</taxon>
        <taxon>Papaver</taxon>
    </lineage>
</organism>
<dbReference type="InterPro" id="IPR036710">
    <property type="entry name" value="RNA_pol_Rpb5_N_sf"/>
</dbReference>
<dbReference type="GO" id="GO:0006366">
    <property type="term" value="P:transcription by RNA polymerase II"/>
    <property type="evidence" value="ECO:0007669"/>
    <property type="project" value="TreeGrafter"/>
</dbReference>
<dbReference type="Gene3D" id="3.40.1340.10">
    <property type="entry name" value="RNA polymerase, Rpb5, N-terminal domain"/>
    <property type="match status" value="1"/>
</dbReference>
<feature type="domain" description="RNA polymerase Rpb5 N-terminal" evidence="1">
    <location>
        <begin position="5"/>
        <end position="89"/>
    </location>
</feature>